<dbReference type="InterPro" id="IPR013106">
    <property type="entry name" value="Ig_V-set"/>
</dbReference>
<feature type="signal peptide" evidence="12">
    <location>
        <begin position="1"/>
        <end position="24"/>
    </location>
</feature>
<dbReference type="SUPFAM" id="SSF48726">
    <property type="entry name" value="Immunoglobulin"/>
    <property type="match status" value="1"/>
</dbReference>
<reference evidence="14 15" key="1">
    <citation type="submission" date="2021-06" db="EMBL/GenBank/DDBJ databases">
        <authorList>
            <person name="Palmer J.M."/>
        </authorList>
    </citation>
    <scope>NUCLEOTIDE SEQUENCE [LARGE SCALE GENOMIC DNA]</scope>
    <source>
        <strain evidence="14 15">GA_2019</strain>
        <tissue evidence="14">Muscle</tissue>
    </source>
</reference>
<dbReference type="InterPro" id="IPR051713">
    <property type="entry name" value="T-cell_Activation_Regulation"/>
</dbReference>
<dbReference type="PANTHER" id="PTHR25466:SF14">
    <property type="entry name" value="BUTYROPHILIN SUBFAMILY 2 MEMBER A2-LIKE-RELATED"/>
    <property type="match status" value="1"/>
</dbReference>
<keyword evidence="9" id="KW-0325">Glycoprotein</keyword>
<dbReference type="InterPro" id="IPR007110">
    <property type="entry name" value="Ig-like_dom"/>
</dbReference>
<dbReference type="InterPro" id="IPR013783">
    <property type="entry name" value="Ig-like_fold"/>
</dbReference>
<evidence type="ECO:0000256" key="9">
    <source>
        <dbReference type="ARBA" id="ARBA00023180"/>
    </source>
</evidence>
<evidence type="ECO:0000256" key="10">
    <source>
        <dbReference type="ARBA" id="ARBA00023319"/>
    </source>
</evidence>
<evidence type="ECO:0000256" key="12">
    <source>
        <dbReference type="SAM" id="SignalP"/>
    </source>
</evidence>
<dbReference type="SMART" id="SM00408">
    <property type="entry name" value="IGc2"/>
    <property type="match status" value="1"/>
</dbReference>
<evidence type="ECO:0000256" key="6">
    <source>
        <dbReference type="ARBA" id="ARBA00023136"/>
    </source>
</evidence>
<keyword evidence="15" id="KW-1185">Reference proteome</keyword>
<evidence type="ECO:0000256" key="7">
    <source>
        <dbReference type="ARBA" id="ARBA00023157"/>
    </source>
</evidence>
<keyword evidence="7" id="KW-1015">Disulfide bond</keyword>
<dbReference type="PANTHER" id="PTHR25466">
    <property type="entry name" value="T-LYMPHOCYTE ACTIVATION ANTIGEN"/>
    <property type="match status" value="1"/>
</dbReference>
<evidence type="ECO:0000313" key="15">
    <source>
        <dbReference type="Proteomes" id="UP001476798"/>
    </source>
</evidence>
<sequence length="329" mass="36013">MAPLLREVFFTLTFIHVFLHVADCVKVILGDQFLFPVNCESGESGTLLRVFGHSTSEVATCHSGKWTVKMYKDRMMINSSKIGFNRTVYNDGGVYELRFSKPKDLVQLEVVAALNVSVVEDETVILPCYFKTTGKAGLTVVWEKNGKPLCVKNSRSDGCSGPPDRLSMSTDWFTHGDLSLTVTRVQPGDRGDYFCYVQDEHRNPSGNPAAVRLTVREKKAHQVTTPATPVNGALLHRVLPCLCGMCGIKADEWLLVAKEAPEVIKLNQLQLAAGERQHAADVVGDAEGEEGDDHQQQQDPPKAKVLHKLLPGGAEAGQDPFAALQVGVE</sequence>
<proteinExistence type="predicted"/>
<dbReference type="Gene3D" id="2.60.40.10">
    <property type="entry name" value="Immunoglobulins"/>
    <property type="match status" value="1"/>
</dbReference>
<comment type="caution">
    <text evidence="14">The sequence shown here is derived from an EMBL/GenBank/DDBJ whole genome shotgun (WGS) entry which is preliminary data.</text>
</comment>
<feature type="region of interest" description="Disordered" evidence="11">
    <location>
        <begin position="278"/>
        <end position="302"/>
    </location>
</feature>
<dbReference type="Pfam" id="PF07686">
    <property type="entry name" value="V-set"/>
    <property type="match status" value="1"/>
</dbReference>
<dbReference type="InterPro" id="IPR036179">
    <property type="entry name" value="Ig-like_dom_sf"/>
</dbReference>
<evidence type="ECO:0000256" key="4">
    <source>
        <dbReference type="ARBA" id="ARBA00022729"/>
    </source>
</evidence>
<keyword evidence="3" id="KW-0812">Transmembrane</keyword>
<feature type="domain" description="Ig-like" evidence="13">
    <location>
        <begin position="102"/>
        <end position="214"/>
    </location>
</feature>
<evidence type="ECO:0000256" key="2">
    <source>
        <dbReference type="ARBA" id="ARBA00022475"/>
    </source>
</evidence>
<accession>A0ABV0MI84</accession>
<feature type="chain" id="PRO_5045453245" description="Ig-like domain-containing protein" evidence="12">
    <location>
        <begin position="25"/>
        <end position="329"/>
    </location>
</feature>
<keyword evidence="4 12" id="KW-0732">Signal</keyword>
<protein>
    <recommendedName>
        <fullName evidence="13">Ig-like domain-containing protein</fullName>
    </recommendedName>
</protein>
<dbReference type="InterPro" id="IPR003599">
    <property type="entry name" value="Ig_sub"/>
</dbReference>
<evidence type="ECO:0000259" key="13">
    <source>
        <dbReference type="PROSITE" id="PS50835"/>
    </source>
</evidence>
<keyword evidence="2" id="KW-1003">Cell membrane</keyword>
<evidence type="ECO:0000256" key="3">
    <source>
        <dbReference type="ARBA" id="ARBA00022692"/>
    </source>
</evidence>
<gene>
    <name evidence="14" type="ORF">GOODEAATRI_016190</name>
</gene>
<evidence type="ECO:0000256" key="11">
    <source>
        <dbReference type="SAM" id="MobiDB-lite"/>
    </source>
</evidence>
<dbReference type="SMART" id="SM00409">
    <property type="entry name" value="IG"/>
    <property type="match status" value="1"/>
</dbReference>
<dbReference type="InterPro" id="IPR003598">
    <property type="entry name" value="Ig_sub2"/>
</dbReference>
<name>A0ABV0MI84_9TELE</name>
<evidence type="ECO:0000313" key="14">
    <source>
        <dbReference type="EMBL" id="MEQ2158820.1"/>
    </source>
</evidence>
<evidence type="ECO:0000256" key="1">
    <source>
        <dbReference type="ARBA" id="ARBA00004251"/>
    </source>
</evidence>
<organism evidence="14 15">
    <name type="scientific">Goodea atripinnis</name>
    <dbReference type="NCBI Taxonomy" id="208336"/>
    <lineage>
        <taxon>Eukaryota</taxon>
        <taxon>Metazoa</taxon>
        <taxon>Chordata</taxon>
        <taxon>Craniata</taxon>
        <taxon>Vertebrata</taxon>
        <taxon>Euteleostomi</taxon>
        <taxon>Actinopterygii</taxon>
        <taxon>Neopterygii</taxon>
        <taxon>Teleostei</taxon>
        <taxon>Neoteleostei</taxon>
        <taxon>Acanthomorphata</taxon>
        <taxon>Ovalentaria</taxon>
        <taxon>Atherinomorphae</taxon>
        <taxon>Cyprinodontiformes</taxon>
        <taxon>Goodeidae</taxon>
        <taxon>Goodea</taxon>
    </lineage>
</organism>
<evidence type="ECO:0000256" key="5">
    <source>
        <dbReference type="ARBA" id="ARBA00022989"/>
    </source>
</evidence>
<dbReference type="Proteomes" id="UP001476798">
    <property type="component" value="Unassembled WGS sequence"/>
</dbReference>
<keyword evidence="6" id="KW-0472">Membrane</keyword>
<dbReference type="PROSITE" id="PS50835">
    <property type="entry name" value="IG_LIKE"/>
    <property type="match status" value="1"/>
</dbReference>
<keyword evidence="10" id="KW-0393">Immunoglobulin domain</keyword>
<keyword evidence="5" id="KW-1133">Transmembrane helix</keyword>
<comment type="subcellular location">
    <subcellularLocation>
        <location evidence="1">Cell membrane</location>
        <topology evidence="1">Single-pass type I membrane protein</topology>
    </subcellularLocation>
</comment>
<keyword evidence="8" id="KW-0675">Receptor</keyword>
<evidence type="ECO:0000256" key="8">
    <source>
        <dbReference type="ARBA" id="ARBA00023170"/>
    </source>
</evidence>
<dbReference type="EMBL" id="JAHRIO010001236">
    <property type="protein sequence ID" value="MEQ2158820.1"/>
    <property type="molecule type" value="Genomic_DNA"/>
</dbReference>